<evidence type="ECO:0000256" key="3">
    <source>
        <dbReference type="ARBA" id="ARBA00022448"/>
    </source>
</evidence>
<keyword evidence="3 8" id="KW-0813">Transport</keyword>
<dbReference type="InterPro" id="IPR003804">
    <property type="entry name" value="Lactate_perm"/>
</dbReference>
<feature type="transmembrane region" description="Helical" evidence="8">
    <location>
        <begin position="255"/>
        <end position="273"/>
    </location>
</feature>
<feature type="transmembrane region" description="Helical" evidence="8">
    <location>
        <begin position="109"/>
        <end position="131"/>
    </location>
</feature>
<evidence type="ECO:0000256" key="8">
    <source>
        <dbReference type="RuleBase" id="RU365092"/>
    </source>
</evidence>
<feature type="transmembrane region" description="Helical" evidence="8">
    <location>
        <begin position="137"/>
        <end position="156"/>
    </location>
</feature>
<comment type="function">
    <text evidence="8">Uptake of L-lactate across the membrane. Can also transport D-lactate and glycolate.</text>
</comment>
<accession>A0A1Q2CDX6</accession>
<dbReference type="NCBIfam" id="TIGR00795">
    <property type="entry name" value="lctP"/>
    <property type="match status" value="1"/>
</dbReference>
<evidence type="ECO:0000313" key="9">
    <source>
        <dbReference type="EMBL" id="AQP44332.1"/>
    </source>
</evidence>
<feature type="transmembrane region" description="Helical" evidence="8">
    <location>
        <begin position="193"/>
        <end position="214"/>
    </location>
</feature>
<dbReference type="RefSeq" id="WP_226996343.1">
    <property type="nucleotide sequence ID" value="NZ_CP019605.1"/>
</dbReference>
<keyword evidence="10" id="KW-1185">Reference proteome</keyword>
<keyword evidence="6 8" id="KW-1133">Transmembrane helix</keyword>
<comment type="subcellular location">
    <subcellularLocation>
        <location evidence="1 8">Cell membrane</location>
        <topology evidence="1 8">Multi-pass membrane protein</topology>
    </subcellularLocation>
</comment>
<dbReference type="STRING" id="1610493.RPIT_05480"/>
<comment type="similarity">
    <text evidence="2 8">Belongs to the lactate permease family.</text>
</comment>
<evidence type="ECO:0000256" key="4">
    <source>
        <dbReference type="ARBA" id="ARBA00022475"/>
    </source>
</evidence>
<dbReference type="KEGG" id="tfl:RPIT_05480"/>
<evidence type="ECO:0000313" key="10">
    <source>
        <dbReference type="Proteomes" id="UP000188324"/>
    </source>
</evidence>
<gene>
    <name evidence="9" type="ORF">RPIT_05480</name>
</gene>
<keyword evidence="7 8" id="KW-0472">Membrane</keyword>
<feature type="transmembrane region" description="Helical" evidence="8">
    <location>
        <begin position="49"/>
        <end position="69"/>
    </location>
</feature>
<reference evidence="9 10" key="1">
    <citation type="journal article" date="2016" name="Int. J. Syst. Evol. Microbiol.">
        <title>Tessaracoccus flavus sp. nov., isolated from the drainage system of a lindane-producing factory.</title>
        <authorList>
            <person name="Kumari R."/>
            <person name="Singh P."/>
            <person name="Schumann P."/>
            <person name="Lal R."/>
        </authorList>
    </citation>
    <scope>NUCLEOTIDE SEQUENCE [LARGE SCALE GENOMIC DNA]</scope>
    <source>
        <strain evidence="9 10">RP1T</strain>
    </source>
</reference>
<feature type="transmembrane region" description="Helical" evidence="8">
    <location>
        <begin position="15"/>
        <end position="37"/>
    </location>
</feature>
<feature type="transmembrane region" description="Helical" evidence="8">
    <location>
        <begin position="411"/>
        <end position="427"/>
    </location>
</feature>
<keyword evidence="5 8" id="KW-0812">Transmembrane</keyword>
<evidence type="ECO:0000256" key="7">
    <source>
        <dbReference type="ARBA" id="ARBA00023136"/>
    </source>
</evidence>
<keyword evidence="4 8" id="KW-1003">Cell membrane</keyword>
<feature type="transmembrane region" description="Helical" evidence="8">
    <location>
        <begin position="75"/>
        <end position="97"/>
    </location>
</feature>
<evidence type="ECO:0000256" key="1">
    <source>
        <dbReference type="ARBA" id="ARBA00004651"/>
    </source>
</evidence>
<feature type="transmembrane region" description="Helical" evidence="8">
    <location>
        <begin position="318"/>
        <end position="336"/>
    </location>
</feature>
<dbReference type="GO" id="GO:0015295">
    <property type="term" value="F:solute:proton symporter activity"/>
    <property type="evidence" value="ECO:0007669"/>
    <property type="project" value="TreeGrafter"/>
</dbReference>
<dbReference type="GO" id="GO:0015129">
    <property type="term" value="F:lactate transmembrane transporter activity"/>
    <property type="evidence" value="ECO:0007669"/>
    <property type="project" value="UniProtKB-UniRule"/>
</dbReference>
<dbReference type="Proteomes" id="UP000188324">
    <property type="component" value="Chromosome"/>
</dbReference>
<feature type="transmembrane region" description="Helical" evidence="8">
    <location>
        <begin position="370"/>
        <end position="391"/>
    </location>
</feature>
<feature type="transmembrane region" description="Helical" evidence="8">
    <location>
        <begin position="541"/>
        <end position="563"/>
    </location>
</feature>
<dbReference type="Pfam" id="PF02652">
    <property type="entry name" value="Lactate_perm"/>
    <property type="match status" value="1"/>
</dbReference>
<evidence type="ECO:0000256" key="5">
    <source>
        <dbReference type="ARBA" id="ARBA00022692"/>
    </source>
</evidence>
<organism evidence="9 10">
    <name type="scientific">Tessaracoccus flavus</name>
    <dbReference type="NCBI Taxonomy" id="1610493"/>
    <lineage>
        <taxon>Bacteria</taxon>
        <taxon>Bacillati</taxon>
        <taxon>Actinomycetota</taxon>
        <taxon>Actinomycetes</taxon>
        <taxon>Propionibacteriales</taxon>
        <taxon>Propionibacteriaceae</taxon>
        <taxon>Tessaracoccus</taxon>
    </lineage>
</organism>
<dbReference type="AlphaFoldDB" id="A0A1Q2CDX6"/>
<dbReference type="PANTHER" id="PTHR30003:SF0">
    <property type="entry name" value="GLYCOLATE PERMEASE GLCA-RELATED"/>
    <property type="match status" value="1"/>
</dbReference>
<feature type="transmembrane region" description="Helical" evidence="8">
    <location>
        <begin position="226"/>
        <end position="243"/>
    </location>
</feature>
<proteinExistence type="inferred from homology"/>
<feature type="transmembrane region" description="Helical" evidence="8">
    <location>
        <begin position="163"/>
        <end position="181"/>
    </location>
</feature>
<evidence type="ECO:0000256" key="6">
    <source>
        <dbReference type="ARBA" id="ARBA00022989"/>
    </source>
</evidence>
<dbReference type="GO" id="GO:0005886">
    <property type="term" value="C:plasma membrane"/>
    <property type="evidence" value="ECO:0007669"/>
    <property type="project" value="UniProtKB-SubCell"/>
</dbReference>
<dbReference type="PANTHER" id="PTHR30003">
    <property type="entry name" value="L-LACTATE PERMEASE"/>
    <property type="match status" value="1"/>
</dbReference>
<name>A0A1Q2CDX6_9ACTN</name>
<evidence type="ECO:0000256" key="2">
    <source>
        <dbReference type="ARBA" id="ARBA00010100"/>
    </source>
</evidence>
<feature type="transmembrane region" description="Helical" evidence="8">
    <location>
        <begin position="433"/>
        <end position="460"/>
    </location>
</feature>
<dbReference type="EMBL" id="CP019605">
    <property type="protein sequence ID" value="AQP44332.1"/>
    <property type="molecule type" value="Genomic_DNA"/>
</dbReference>
<protein>
    <recommendedName>
        <fullName evidence="8">L-lactate permease</fullName>
    </recommendedName>
</protein>
<sequence length="564" mass="58763">MLLDVFQPSTNPLGAQWLSALVAALPIAAMLITLALLRWRAHVAGPFSWAVALIVAVTAFGMPLTTAVATSVHGFLYGLFPIVWILLTAIWMYEVTVASGRFDDLRRTFFLISDDPRVLGMLIAFCFGGLLEALAGFGAPVAITAAMLVAIGFSPLRSAMIALLANTVPVAFGAVGLPVLMAAKTGGFDDVLAISPITGRITAALCLVVPFLLLTVMDGKRGLKQVWPFGLVVGASFGVTKWIVSATPLYNLTEVFAAVVSVAVAIAFLKVWHPNGGDEATRRIGIPVDPSIEGTERHVMVSDAGATQLTGRRIAMALVPYVLVIVVFGIAALPAVKSVLVSTDVKLTWPGLSEMLDVAGNPASHQTYTLAWASTPGILLALVAVATGLIYKMSLTRIFQVLLANVKKLRFAMLTIGSVVALAYVMGDSGQTLALGLLFAGAGVAYPFVAPVLGYIGVYVTGSDTSANILFSGLQSGVGAEIGPGSHLGTEDMRALLVGSSAAGGVVGKMISPQSLTVAATSIGIAGAESVILRRIIKWSVVLLVLLCLISGLMSTPVLSWLLP</sequence>